<reference evidence="9" key="2">
    <citation type="submission" date="2023-05" db="EMBL/GenBank/DDBJ databases">
        <authorList>
            <consortium name="Lawrence Berkeley National Laboratory"/>
            <person name="Steindorff A."/>
            <person name="Hensen N."/>
            <person name="Bonometti L."/>
            <person name="Westerberg I."/>
            <person name="Brannstrom I.O."/>
            <person name="Guillou S."/>
            <person name="Cros-Aarteil S."/>
            <person name="Calhoun S."/>
            <person name="Haridas S."/>
            <person name="Kuo A."/>
            <person name="Mondo S."/>
            <person name="Pangilinan J."/>
            <person name="Riley R."/>
            <person name="Labutti K."/>
            <person name="Andreopoulos B."/>
            <person name="Lipzen A."/>
            <person name="Chen C."/>
            <person name="Yanf M."/>
            <person name="Daum C."/>
            <person name="Ng V."/>
            <person name="Clum A."/>
            <person name="Ohm R."/>
            <person name="Martin F."/>
            <person name="Silar P."/>
            <person name="Natvig D."/>
            <person name="Lalanne C."/>
            <person name="Gautier V."/>
            <person name="Ament-Velasquez S.L."/>
            <person name="Kruys A."/>
            <person name="Hutchinson M.I."/>
            <person name="Powell A.J."/>
            <person name="Barry K."/>
            <person name="Miller A.N."/>
            <person name="Grigoriev I.V."/>
            <person name="Debuchy R."/>
            <person name="Gladieux P."/>
            <person name="Thoren M.H."/>
            <person name="Johannesson H."/>
        </authorList>
    </citation>
    <scope>NUCLEOTIDE SEQUENCE</scope>
    <source>
        <strain evidence="9">CBS 731.68</strain>
    </source>
</reference>
<dbReference type="InterPro" id="IPR013752">
    <property type="entry name" value="KPA_reductase"/>
</dbReference>
<keyword evidence="10" id="KW-1185">Reference proteome</keyword>
<accession>A0AAN6TS23</accession>
<comment type="catalytic activity">
    <reaction evidence="6">
        <text>(R)-pantoate + NADP(+) = 2-dehydropantoate + NADPH + H(+)</text>
        <dbReference type="Rhea" id="RHEA:16233"/>
        <dbReference type="ChEBI" id="CHEBI:11561"/>
        <dbReference type="ChEBI" id="CHEBI:15378"/>
        <dbReference type="ChEBI" id="CHEBI:15980"/>
        <dbReference type="ChEBI" id="CHEBI:57783"/>
        <dbReference type="ChEBI" id="CHEBI:58349"/>
        <dbReference type="EC" id="1.1.1.169"/>
    </reaction>
</comment>
<keyword evidence="4 6" id="KW-0560">Oxidoreductase</keyword>
<dbReference type="InterPro" id="IPR013328">
    <property type="entry name" value="6PGD_dom2"/>
</dbReference>
<dbReference type="NCBIfam" id="TIGR00745">
    <property type="entry name" value="apbA_panE"/>
    <property type="match status" value="1"/>
</dbReference>
<dbReference type="GO" id="GO:0050661">
    <property type="term" value="F:NADP binding"/>
    <property type="evidence" value="ECO:0007669"/>
    <property type="project" value="TreeGrafter"/>
</dbReference>
<dbReference type="PANTHER" id="PTHR43765:SF2">
    <property type="entry name" value="2-DEHYDROPANTOATE 2-REDUCTASE"/>
    <property type="match status" value="1"/>
</dbReference>
<dbReference type="GeneID" id="87826334"/>
<dbReference type="Pfam" id="PF08546">
    <property type="entry name" value="ApbA_C"/>
    <property type="match status" value="1"/>
</dbReference>
<dbReference type="Proteomes" id="UP001302602">
    <property type="component" value="Unassembled WGS sequence"/>
</dbReference>
<dbReference type="RefSeq" id="XP_062643202.1">
    <property type="nucleotide sequence ID" value="XM_062789564.1"/>
</dbReference>
<dbReference type="Gene3D" id="1.10.1040.10">
    <property type="entry name" value="N-(1-d-carboxylethyl)-l-norvaline Dehydrogenase, domain 2"/>
    <property type="match status" value="1"/>
</dbReference>
<dbReference type="SUPFAM" id="SSF51735">
    <property type="entry name" value="NAD(P)-binding Rossmann-fold domains"/>
    <property type="match status" value="1"/>
</dbReference>
<keyword evidence="3 6" id="KW-0521">NADP</keyword>
<dbReference type="InterPro" id="IPR013332">
    <property type="entry name" value="KPR_N"/>
</dbReference>
<name>A0AAN6TS23_9PEZI</name>
<organism evidence="9 10">
    <name type="scientific">Parathielavia appendiculata</name>
    <dbReference type="NCBI Taxonomy" id="2587402"/>
    <lineage>
        <taxon>Eukaryota</taxon>
        <taxon>Fungi</taxon>
        <taxon>Dikarya</taxon>
        <taxon>Ascomycota</taxon>
        <taxon>Pezizomycotina</taxon>
        <taxon>Sordariomycetes</taxon>
        <taxon>Sordariomycetidae</taxon>
        <taxon>Sordariales</taxon>
        <taxon>Chaetomiaceae</taxon>
        <taxon>Parathielavia</taxon>
    </lineage>
</organism>
<comment type="function">
    <text evidence="6">Catalyzes the NADPH-dependent reduction of ketopantoate into pantoic acid.</text>
</comment>
<dbReference type="InterPro" id="IPR036291">
    <property type="entry name" value="NAD(P)-bd_dom_sf"/>
</dbReference>
<dbReference type="GO" id="GO:0015940">
    <property type="term" value="P:pantothenate biosynthetic process"/>
    <property type="evidence" value="ECO:0007669"/>
    <property type="project" value="InterPro"/>
</dbReference>
<evidence type="ECO:0000313" key="10">
    <source>
        <dbReference type="Proteomes" id="UP001302602"/>
    </source>
</evidence>
<dbReference type="AlphaFoldDB" id="A0AAN6TS23"/>
<evidence type="ECO:0000256" key="5">
    <source>
        <dbReference type="ARBA" id="ARBA00032024"/>
    </source>
</evidence>
<sequence length="348" mass="38557">MEHPIYILGLGNMGKYVAYALGRSHARNLPPTRLIFHRRGLLDGWIAADRRIRYSTEFDERGRTIGYPPAIRFGVELPVLGVIDPRQEHIKYLIVATKAHLTRAALTPIKHRLSRDSNIIFLQNGMGVMDEVSHAIFPDPATRPTYWAGICHAGVYSTSRFSSVHAGQGPLILGIAGDSSTSSALRYDQHPLMRLRSANGGMLNVQVMEPDAILRHQLAKLVVNSIINPLSVRCNCKNGRVLEDPGARRLYDKLLMEAGAIVRALLPQGALDEDFSDTALDALVKRVARQTANNISSMLQDIQAGRRTEVRYINGYLALHGRRLGLPHRTHVGAVSFIRKIESDPSVS</sequence>
<dbReference type="InterPro" id="IPR008927">
    <property type="entry name" value="6-PGluconate_DH-like_C_sf"/>
</dbReference>
<evidence type="ECO:0000259" key="8">
    <source>
        <dbReference type="Pfam" id="PF08546"/>
    </source>
</evidence>
<dbReference type="Pfam" id="PF02558">
    <property type="entry name" value="ApbA"/>
    <property type="match status" value="1"/>
</dbReference>
<feature type="domain" description="Ketopantoate reductase C-terminal" evidence="8">
    <location>
        <begin position="213"/>
        <end position="341"/>
    </location>
</feature>
<comment type="similarity">
    <text evidence="1 6">Belongs to the ketopantoate reductase family.</text>
</comment>
<evidence type="ECO:0000256" key="1">
    <source>
        <dbReference type="ARBA" id="ARBA00007870"/>
    </source>
</evidence>
<gene>
    <name evidence="9" type="ORF">N657DRAFT_581739</name>
</gene>
<evidence type="ECO:0000259" key="7">
    <source>
        <dbReference type="Pfam" id="PF02558"/>
    </source>
</evidence>
<feature type="domain" description="Ketopantoate reductase N-terminal" evidence="7">
    <location>
        <begin position="5"/>
        <end position="175"/>
    </location>
</feature>
<evidence type="ECO:0000256" key="4">
    <source>
        <dbReference type="ARBA" id="ARBA00023002"/>
    </source>
</evidence>
<dbReference type="InterPro" id="IPR050838">
    <property type="entry name" value="Ketopantoate_reductase"/>
</dbReference>
<dbReference type="PANTHER" id="PTHR43765">
    <property type="entry name" value="2-DEHYDROPANTOATE 2-REDUCTASE-RELATED"/>
    <property type="match status" value="1"/>
</dbReference>
<dbReference type="InterPro" id="IPR003710">
    <property type="entry name" value="ApbA"/>
</dbReference>
<comment type="caution">
    <text evidence="9">The sequence shown here is derived from an EMBL/GenBank/DDBJ whole genome shotgun (WGS) entry which is preliminary data.</text>
</comment>
<dbReference type="SUPFAM" id="SSF48179">
    <property type="entry name" value="6-phosphogluconate dehydrogenase C-terminal domain-like"/>
    <property type="match status" value="1"/>
</dbReference>
<proteinExistence type="inferred from homology"/>
<dbReference type="Gene3D" id="3.40.50.720">
    <property type="entry name" value="NAD(P)-binding Rossmann-like Domain"/>
    <property type="match status" value="1"/>
</dbReference>
<evidence type="ECO:0000256" key="3">
    <source>
        <dbReference type="ARBA" id="ARBA00022857"/>
    </source>
</evidence>
<evidence type="ECO:0000256" key="6">
    <source>
        <dbReference type="RuleBase" id="RU362068"/>
    </source>
</evidence>
<dbReference type="EMBL" id="MU853249">
    <property type="protein sequence ID" value="KAK4119429.1"/>
    <property type="molecule type" value="Genomic_DNA"/>
</dbReference>
<dbReference type="GO" id="GO:0005739">
    <property type="term" value="C:mitochondrion"/>
    <property type="evidence" value="ECO:0007669"/>
    <property type="project" value="TreeGrafter"/>
</dbReference>
<reference evidence="9" key="1">
    <citation type="journal article" date="2023" name="Mol. Phylogenet. Evol.">
        <title>Genome-scale phylogeny and comparative genomics of the fungal order Sordariales.</title>
        <authorList>
            <person name="Hensen N."/>
            <person name="Bonometti L."/>
            <person name="Westerberg I."/>
            <person name="Brannstrom I.O."/>
            <person name="Guillou S."/>
            <person name="Cros-Aarteil S."/>
            <person name="Calhoun S."/>
            <person name="Haridas S."/>
            <person name="Kuo A."/>
            <person name="Mondo S."/>
            <person name="Pangilinan J."/>
            <person name="Riley R."/>
            <person name="LaButti K."/>
            <person name="Andreopoulos B."/>
            <person name="Lipzen A."/>
            <person name="Chen C."/>
            <person name="Yan M."/>
            <person name="Daum C."/>
            <person name="Ng V."/>
            <person name="Clum A."/>
            <person name="Steindorff A."/>
            <person name="Ohm R.A."/>
            <person name="Martin F."/>
            <person name="Silar P."/>
            <person name="Natvig D.O."/>
            <person name="Lalanne C."/>
            <person name="Gautier V."/>
            <person name="Ament-Velasquez S.L."/>
            <person name="Kruys A."/>
            <person name="Hutchinson M.I."/>
            <person name="Powell A.J."/>
            <person name="Barry K."/>
            <person name="Miller A.N."/>
            <person name="Grigoriev I.V."/>
            <person name="Debuchy R."/>
            <person name="Gladieux P."/>
            <person name="Hiltunen Thoren M."/>
            <person name="Johannesson H."/>
        </authorList>
    </citation>
    <scope>NUCLEOTIDE SEQUENCE</scope>
    <source>
        <strain evidence="9">CBS 731.68</strain>
    </source>
</reference>
<evidence type="ECO:0000256" key="2">
    <source>
        <dbReference type="ARBA" id="ARBA00013014"/>
    </source>
</evidence>
<evidence type="ECO:0000313" key="9">
    <source>
        <dbReference type="EMBL" id="KAK4119429.1"/>
    </source>
</evidence>
<dbReference type="EC" id="1.1.1.169" evidence="2 6"/>
<dbReference type="GO" id="GO:0008677">
    <property type="term" value="F:2-dehydropantoate 2-reductase activity"/>
    <property type="evidence" value="ECO:0007669"/>
    <property type="project" value="UniProtKB-EC"/>
</dbReference>
<protein>
    <recommendedName>
        <fullName evidence="2 6">2-dehydropantoate 2-reductase</fullName>
        <ecNumber evidence="2 6">1.1.1.169</ecNumber>
    </recommendedName>
    <alternativeName>
        <fullName evidence="5 6">Ketopantoate reductase</fullName>
    </alternativeName>
</protein>